<reference evidence="3 4" key="1">
    <citation type="submission" date="2019-03" db="EMBL/GenBank/DDBJ databases">
        <title>Draft genome sequences of novel Actinobacteria.</title>
        <authorList>
            <person name="Sahin N."/>
            <person name="Ay H."/>
            <person name="Saygin H."/>
        </authorList>
    </citation>
    <scope>NUCLEOTIDE SEQUENCE [LARGE SCALE GENOMIC DNA]</scope>
    <source>
        <strain evidence="3 4">7K502</strain>
    </source>
</reference>
<feature type="region of interest" description="Disordered" evidence="2">
    <location>
        <begin position="861"/>
        <end position="894"/>
    </location>
</feature>
<comment type="caution">
    <text evidence="3">The sequence shown here is derived from an EMBL/GenBank/DDBJ whole genome shotgun (WGS) entry which is preliminary data.</text>
</comment>
<organism evidence="3 4">
    <name type="scientific">Saccharopolyspora elongata</name>
    <dbReference type="NCBI Taxonomy" id="2530387"/>
    <lineage>
        <taxon>Bacteria</taxon>
        <taxon>Bacillati</taxon>
        <taxon>Actinomycetota</taxon>
        <taxon>Actinomycetes</taxon>
        <taxon>Pseudonocardiales</taxon>
        <taxon>Pseudonocardiaceae</taxon>
        <taxon>Saccharopolyspora</taxon>
    </lineage>
</organism>
<protein>
    <submittedName>
        <fullName evidence="3">TIGR02680 family protein</fullName>
    </submittedName>
</protein>
<dbReference type="OrthoDB" id="8527901at2"/>
<feature type="coiled-coil region" evidence="1">
    <location>
        <begin position="910"/>
        <end position="940"/>
    </location>
</feature>
<keyword evidence="1" id="KW-0175">Coiled coil</keyword>
<feature type="region of interest" description="Disordered" evidence="2">
    <location>
        <begin position="948"/>
        <end position="969"/>
    </location>
</feature>
<feature type="region of interest" description="Disordered" evidence="2">
    <location>
        <begin position="570"/>
        <end position="590"/>
    </location>
</feature>
<proteinExistence type="predicted"/>
<feature type="compositionally biased region" description="Basic and acidic residues" evidence="2">
    <location>
        <begin position="861"/>
        <end position="873"/>
    </location>
</feature>
<evidence type="ECO:0000313" key="4">
    <source>
        <dbReference type="Proteomes" id="UP000294947"/>
    </source>
</evidence>
<dbReference type="InterPro" id="IPR027417">
    <property type="entry name" value="P-loop_NTPase"/>
</dbReference>
<keyword evidence="4" id="KW-1185">Reference proteome</keyword>
<feature type="region of interest" description="Disordered" evidence="2">
    <location>
        <begin position="391"/>
        <end position="412"/>
    </location>
</feature>
<dbReference type="InterPro" id="IPR013496">
    <property type="entry name" value="CHP02680"/>
</dbReference>
<sequence length="1340" mass="148304">MTVTELDPDRNNQRRWRPTRAGIVNIWRYYGETFEFHQGRLLLRGPNGTGKSKALELLLPYLFDASLRPHRLSTFGSGDRTMHWNLMGEGNTGSTRVGYVWLEFGRVIDGEQAWFSCGARLQATANTKNVTSTYFTTTRRVGLPGGVRLVNDAGRPLIKSDLAAEIGDDGEVYGSPADYRRAVRQALFPGVSEQRYDALITALLQLRTPKLSERLDPSVLSTLLSKALPPLDHTDIAEIAEGFERLDRQREELKILDGEVAEAEKLATRQKTYAQRVLRFTAAGLITATSQMSEVTRKARESREEHAKAKAELAEVNKQDNALAAEKSRTDTRIEGIVDSPAYREGSRLPQLRKSVEAAERHAADAARHAANLRDQAIRDAERAAELAREAQMAEQETDRRSGEARQAAERAGMPAVLTEIARSADTASGRRLLRAAVDSKAKQVAQVRRAAGAHREAVEHRSNVERWVEATREQLAAAESDAAAARQALERRLGELAAELVRWAQACRQLVMRDPERLAELVTDRAALLDVVREAENVVLERCSIAETELRATRSGLLAEIAGHAAERGELERRVDRPPPTPHTRGMDRASVDGAPLWRLLEFRADVPDAVRAAVEAGLEAAGLLDAWVLPKGTLSAPDRDTFAETLFSVSAPGRCLADLLVVDERSPVSTDRVQRLLAGIAFGDTAPNHPAAIGGDGTWRLASVHGRWHKSEAEFIGTAARERARSRRIAELDELIEALKVSVDEVDDRLRNVAQHREALVAELAQRPGFDGVDAAENELTKAELLCATRGDAVSAAEQDRRSREDEVAAAWRELTSEAATHGLPTGEDKLVDVDAAVRNLRDVADLWLDSRAESRTAAEKARDAGHRADESSDNAAAAKETADERGQEAENAAIKLRTVEESVGTEYRKLDEDLAALRKQGEEIVAERDRLRGAERRLDERIGTLAERQREDESRMADATEARDGAEERFREQVAGSLPEDARVELDPGPLNGKRSALDAARKLAEQLSGVLHEPKNVRDAEGRLAQAVHDAQPLLAGRADLDLEQGEEISLFTATVDGVRHGAVALLNLLRADRERTAEQITADERKLFDQTLTGDTRRHIAERIRAANELVDTMNHRLERVRTASNVRVRLVWQVDQQLPAGTREARELLLRNPATLAEPERDALHRFFRERVDEARSTDTATGWEQQLLQVLDYTAWHQFVVKVDRGRGEGWQPVTKRLHGALSGGEKAIVLHLPLFAAAAAHYQSTPLAPRLILLDEVFVGVDSTNRGQLLELLVGFDLDLVLTSDHEWCDYRELTGIAIHQLITGTDDDAVTTVRFTWDGRELRAAEEPLDA</sequence>
<evidence type="ECO:0000313" key="3">
    <source>
        <dbReference type="EMBL" id="TDD55626.1"/>
    </source>
</evidence>
<dbReference type="SUPFAM" id="SSF52540">
    <property type="entry name" value="P-loop containing nucleoside triphosphate hydrolases"/>
    <property type="match status" value="1"/>
</dbReference>
<accession>A0A4R4ZC83</accession>
<dbReference type="NCBIfam" id="TIGR02680">
    <property type="entry name" value="TIGR02680 family protein"/>
    <property type="match status" value="1"/>
</dbReference>
<evidence type="ECO:0000256" key="1">
    <source>
        <dbReference type="SAM" id="Coils"/>
    </source>
</evidence>
<dbReference type="RefSeq" id="WP_132480891.1">
    <property type="nucleotide sequence ID" value="NZ_SMKW01000003.1"/>
</dbReference>
<dbReference type="EMBL" id="SMKW01000003">
    <property type="protein sequence ID" value="TDD55626.1"/>
    <property type="molecule type" value="Genomic_DNA"/>
</dbReference>
<evidence type="ECO:0000256" key="2">
    <source>
        <dbReference type="SAM" id="MobiDB-lite"/>
    </source>
</evidence>
<name>A0A4R4ZC83_9PSEU</name>
<feature type="coiled-coil region" evidence="1">
    <location>
        <begin position="469"/>
        <end position="507"/>
    </location>
</feature>
<dbReference type="Pfam" id="PF13558">
    <property type="entry name" value="SbcC_Walker_B"/>
    <property type="match status" value="1"/>
</dbReference>
<feature type="coiled-coil region" evidence="1">
    <location>
        <begin position="292"/>
        <end position="326"/>
    </location>
</feature>
<dbReference type="Proteomes" id="UP000294947">
    <property type="component" value="Unassembled WGS sequence"/>
</dbReference>
<dbReference type="Gene3D" id="3.40.50.300">
    <property type="entry name" value="P-loop containing nucleotide triphosphate hydrolases"/>
    <property type="match status" value="2"/>
</dbReference>
<gene>
    <name evidence="3" type="ORF">E1288_04090</name>
</gene>
<feature type="compositionally biased region" description="Basic and acidic residues" evidence="2">
    <location>
        <begin position="397"/>
        <end position="409"/>
    </location>
</feature>